<dbReference type="Proteomes" id="UP000018348">
    <property type="component" value="Unassembled WGS sequence"/>
</dbReference>
<evidence type="ECO:0000313" key="1">
    <source>
        <dbReference type="EMBL" id="CCQ52587.1"/>
    </source>
</evidence>
<protein>
    <submittedName>
        <fullName evidence="1">Uncharacterized protein</fullName>
    </submittedName>
</protein>
<name>T2IIC6_CROWT</name>
<evidence type="ECO:0000313" key="2">
    <source>
        <dbReference type="Proteomes" id="UP000018348"/>
    </source>
</evidence>
<sequence length="42" mass="4750">MTLTEIPRTSPMTIYKYIALGIMVFEVKEISRTSPMTAKDAN</sequence>
<dbReference type="AlphaFoldDB" id="T2IIC6"/>
<dbReference type="EMBL" id="CAQK01000686">
    <property type="protein sequence ID" value="CCQ52587.1"/>
    <property type="molecule type" value="Genomic_DNA"/>
</dbReference>
<comment type="caution">
    <text evidence="1">The sequence shown here is derived from an EMBL/GenBank/DDBJ whole genome shotgun (WGS) entry which is preliminary data.</text>
</comment>
<accession>T2IIC6</accession>
<proteinExistence type="predicted"/>
<organism evidence="1 2">
    <name type="scientific">Crocosphaera watsonii WH 8502</name>
    <dbReference type="NCBI Taxonomy" id="423474"/>
    <lineage>
        <taxon>Bacteria</taxon>
        <taxon>Bacillati</taxon>
        <taxon>Cyanobacteriota</taxon>
        <taxon>Cyanophyceae</taxon>
        <taxon>Oscillatoriophycideae</taxon>
        <taxon>Chroococcales</taxon>
        <taxon>Aphanothecaceae</taxon>
        <taxon>Crocosphaera</taxon>
    </lineage>
</organism>
<reference evidence="1 2" key="2">
    <citation type="submission" date="2013-09" db="EMBL/GenBank/DDBJ databases">
        <title>Whole genome comparison of six Crocosphaera watsonii strains with differing phenotypes.</title>
        <authorList>
            <person name="Bench S.R."/>
            <person name="Heller P."/>
            <person name="Frank I."/>
            <person name="Arciniega M."/>
            <person name="Shilova I.N."/>
            <person name="Zehr J.P."/>
        </authorList>
    </citation>
    <scope>NUCLEOTIDE SEQUENCE [LARGE SCALE GENOMIC DNA]</scope>
    <source>
        <strain evidence="1 2">WH 8502</strain>
    </source>
</reference>
<reference evidence="1 2" key="1">
    <citation type="submission" date="2013-01" db="EMBL/GenBank/DDBJ databases">
        <authorList>
            <person name="Bench S."/>
        </authorList>
    </citation>
    <scope>NUCLEOTIDE SEQUENCE [LARGE SCALE GENOMIC DNA]</scope>
    <source>
        <strain evidence="1 2">WH 8502</strain>
    </source>
</reference>
<gene>
    <name evidence="1" type="ORF">CWATWH8502_3213</name>
</gene>